<evidence type="ECO:0000313" key="3">
    <source>
        <dbReference type="EMBL" id="PGG98517.1"/>
    </source>
</evidence>
<evidence type="ECO:0000259" key="2">
    <source>
        <dbReference type="Pfam" id="PF21666"/>
    </source>
</evidence>
<keyword evidence="4" id="KW-1185">Reference proteome</keyword>
<dbReference type="PANTHER" id="PTHR33119">
    <property type="entry name" value="IFI3P"/>
    <property type="match status" value="1"/>
</dbReference>
<evidence type="ECO:0000259" key="1">
    <source>
        <dbReference type="Pfam" id="PF14033"/>
    </source>
</evidence>
<organism evidence="3 4">
    <name type="scientific">Blastomyces parvus</name>
    <dbReference type="NCBI Taxonomy" id="2060905"/>
    <lineage>
        <taxon>Eukaryota</taxon>
        <taxon>Fungi</taxon>
        <taxon>Dikarya</taxon>
        <taxon>Ascomycota</taxon>
        <taxon>Pezizomycotina</taxon>
        <taxon>Eurotiomycetes</taxon>
        <taxon>Eurotiomycetidae</taxon>
        <taxon>Onygenales</taxon>
        <taxon>Ajellomycetaceae</taxon>
        <taxon>Blastomyces</taxon>
    </lineage>
</organism>
<dbReference type="PANTHER" id="PTHR33119:SF1">
    <property type="entry name" value="FE2OG DIOXYGENASE DOMAIN-CONTAINING PROTEIN"/>
    <property type="match status" value="1"/>
</dbReference>
<dbReference type="Pfam" id="PF14033">
    <property type="entry name" value="DUF4246"/>
    <property type="match status" value="1"/>
</dbReference>
<dbReference type="Pfam" id="PF21666">
    <property type="entry name" value="DUF4246_N"/>
    <property type="match status" value="1"/>
</dbReference>
<proteinExistence type="predicted"/>
<feature type="domain" description="DUF4246" evidence="1">
    <location>
        <begin position="125"/>
        <end position="569"/>
    </location>
</feature>
<sequence length="634" mass="72261">MARKSSASIPMFIAAQTSPIPLRLPGFGIELNRARTWRATPAEGFVTNRRKKLEDDGLFPSLLALQTSEGDGATRRLAPIREFTMLQIMNTITDKPGWEKKIFSPDITKKWREEVMAHRDMDVSERMMDWVINELQARSKDFEASGNVLAYDAGVVKSDTAIPEPLRNALKSVAARLENVPDDEKDYHPHSDNQVLDLVHPSLFPVVFGRTRIITDGVLGIHEGIARAGSGEILKIPPKEDLAAIATSHYRSGGLRVPYSQKFQWLPCDVVFTTDSTVTDQHDKDKNRNSCKITSYINNLHPREHQELYEVIEQVISLAIPLWNRTLGAAVSEPYVRIEYEDSSDKELDHDFIAANPKPEMEPGEEEYEYEDRVAEWEEHSQKYILPEPRAEFVPPYEDIRVDLQEQYRSTGLQVIVKLANIHLTPEKPRYNGGTWHVEGQLNEHICATALYYYDSENITESRLAFRQLGGYDDAADIAYEQDEHGWLPLVFGCENGSPPLQEIGDVVCKEGRLLTFPNILQHRVSPFQLQDPSKPGHRKILALFLVDPNIRIISSANVPCQRRDWWAEQVPWESITGRLPPELSNEIVSHIDDFPISMEDAKELRLELMEERKAVVMEQDEAMESYTVSLCEH</sequence>
<feature type="domain" description="DUF4246" evidence="2">
    <location>
        <begin position="24"/>
        <end position="114"/>
    </location>
</feature>
<evidence type="ECO:0000313" key="4">
    <source>
        <dbReference type="Proteomes" id="UP000224080"/>
    </source>
</evidence>
<dbReference type="InterPro" id="IPR049207">
    <property type="entry name" value="DUF4246_N"/>
</dbReference>
<dbReference type="AlphaFoldDB" id="A0A2B7WPV4"/>
<gene>
    <name evidence="3" type="ORF">GX51_06783</name>
</gene>
<dbReference type="OrthoDB" id="415532at2759"/>
<comment type="caution">
    <text evidence="3">The sequence shown here is derived from an EMBL/GenBank/DDBJ whole genome shotgun (WGS) entry which is preliminary data.</text>
</comment>
<reference evidence="3 4" key="1">
    <citation type="submission" date="2017-10" db="EMBL/GenBank/DDBJ databases">
        <title>Comparative genomics in systemic dimorphic fungi from Ajellomycetaceae.</title>
        <authorList>
            <person name="Munoz J.F."/>
            <person name="Mcewen J.G."/>
            <person name="Clay O.K."/>
            <person name="Cuomo C.A."/>
        </authorList>
    </citation>
    <scope>NUCLEOTIDE SEQUENCE [LARGE SCALE GENOMIC DNA]</scope>
    <source>
        <strain evidence="3 4">UAMH130</strain>
    </source>
</reference>
<dbReference type="Proteomes" id="UP000224080">
    <property type="component" value="Unassembled WGS sequence"/>
</dbReference>
<name>A0A2B7WPV4_9EURO</name>
<accession>A0A2B7WPV4</accession>
<dbReference type="InterPro" id="IPR025340">
    <property type="entry name" value="DUF4246"/>
</dbReference>
<dbReference type="STRING" id="2060905.A0A2B7WPV4"/>
<dbReference type="InterPro" id="IPR049192">
    <property type="entry name" value="DUF4246_C"/>
</dbReference>
<dbReference type="EMBL" id="PDNC01000119">
    <property type="protein sequence ID" value="PGG98517.1"/>
    <property type="molecule type" value="Genomic_DNA"/>
</dbReference>
<protein>
    <submittedName>
        <fullName evidence="3">Chromatin structure-remodeling complex protein RSC7</fullName>
    </submittedName>
</protein>